<keyword evidence="1" id="KW-0732">Signal</keyword>
<accession>A0A8J2NMP6</accession>
<dbReference type="PROSITE" id="PS00282">
    <property type="entry name" value="KAZAL_1"/>
    <property type="match status" value="1"/>
</dbReference>
<proteinExistence type="predicted"/>
<dbReference type="PROSITE" id="PS51465">
    <property type="entry name" value="KAZAL_2"/>
    <property type="match status" value="1"/>
</dbReference>
<feature type="chain" id="PRO_5035327369" description="Kazal-like domain-containing protein" evidence="1">
    <location>
        <begin position="22"/>
        <end position="76"/>
    </location>
</feature>
<dbReference type="CDD" id="cd00104">
    <property type="entry name" value="KAZAL_FS"/>
    <property type="match status" value="1"/>
</dbReference>
<protein>
    <recommendedName>
        <fullName evidence="2">Kazal-like domain-containing protein</fullName>
    </recommendedName>
</protein>
<comment type="caution">
    <text evidence="3">The sequence shown here is derived from an EMBL/GenBank/DDBJ whole genome shotgun (WGS) entry which is preliminary data.</text>
</comment>
<keyword evidence="4" id="KW-1185">Reference proteome</keyword>
<dbReference type="Pfam" id="PF00050">
    <property type="entry name" value="Kazal_1"/>
    <property type="match status" value="1"/>
</dbReference>
<sequence length="76" mass="8051">MKSFTALIVIAAILAVHVVTAQNPCSGNKQPTCFCTYDYKPVCGSNGKTYSNLCGLNCQKKCDKDLKVASEGICGS</sequence>
<name>A0A8J2NMP6_9HEXA</name>
<feature type="domain" description="Kazal-like" evidence="2">
    <location>
        <begin position="19"/>
        <end position="76"/>
    </location>
</feature>
<dbReference type="OrthoDB" id="328123at2759"/>
<evidence type="ECO:0000313" key="4">
    <source>
        <dbReference type="Proteomes" id="UP000708208"/>
    </source>
</evidence>
<gene>
    <name evidence="3" type="ORF">AFUS01_LOCUS8224</name>
</gene>
<organism evidence="3 4">
    <name type="scientific">Allacma fusca</name>
    <dbReference type="NCBI Taxonomy" id="39272"/>
    <lineage>
        <taxon>Eukaryota</taxon>
        <taxon>Metazoa</taxon>
        <taxon>Ecdysozoa</taxon>
        <taxon>Arthropoda</taxon>
        <taxon>Hexapoda</taxon>
        <taxon>Collembola</taxon>
        <taxon>Symphypleona</taxon>
        <taxon>Sminthuridae</taxon>
        <taxon>Allacma</taxon>
    </lineage>
</organism>
<dbReference type="AlphaFoldDB" id="A0A8J2NMP6"/>
<dbReference type="Proteomes" id="UP000708208">
    <property type="component" value="Unassembled WGS sequence"/>
</dbReference>
<dbReference type="InterPro" id="IPR002350">
    <property type="entry name" value="Kazal_dom"/>
</dbReference>
<evidence type="ECO:0000313" key="3">
    <source>
        <dbReference type="EMBL" id="CAG7718861.1"/>
    </source>
</evidence>
<feature type="signal peptide" evidence="1">
    <location>
        <begin position="1"/>
        <end position="21"/>
    </location>
</feature>
<dbReference type="EMBL" id="CAJVCH010056565">
    <property type="protein sequence ID" value="CAG7718861.1"/>
    <property type="molecule type" value="Genomic_DNA"/>
</dbReference>
<evidence type="ECO:0000259" key="2">
    <source>
        <dbReference type="PROSITE" id="PS51465"/>
    </source>
</evidence>
<reference evidence="3" key="1">
    <citation type="submission" date="2021-06" db="EMBL/GenBank/DDBJ databases">
        <authorList>
            <person name="Hodson N. C."/>
            <person name="Mongue J. A."/>
            <person name="Jaron S. K."/>
        </authorList>
    </citation>
    <scope>NUCLEOTIDE SEQUENCE</scope>
</reference>
<evidence type="ECO:0000256" key="1">
    <source>
        <dbReference type="SAM" id="SignalP"/>
    </source>
</evidence>
<dbReference type="SMART" id="SM00280">
    <property type="entry name" value="KAZAL"/>
    <property type="match status" value="1"/>
</dbReference>